<keyword evidence="3 4" id="KW-0472">Membrane</keyword>
<dbReference type="KEGG" id="pect:BN1012_Phect1462"/>
<dbReference type="GO" id="GO:0022857">
    <property type="term" value="F:transmembrane transporter activity"/>
    <property type="evidence" value="ECO:0007669"/>
    <property type="project" value="InterPro"/>
</dbReference>
<gene>
    <name evidence="5" type="ORF">BN1012_Phect1462</name>
</gene>
<dbReference type="PATRIC" id="fig|1458461.3.peg.1461"/>
<feature type="transmembrane region" description="Helical" evidence="4">
    <location>
        <begin position="218"/>
        <end position="240"/>
    </location>
</feature>
<dbReference type="Pfam" id="PF07690">
    <property type="entry name" value="MFS_1"/>
    <property type="match status" value="1"/>
</dbReference>
<keyword evidence="2 4" id="KW-1133">Transmembrane helix</keyword>
<dbReference type="HOGENOM" id="CLU_051156_0_0_5"/>
<feature type="transmembrane region" description="Helical" evidence="4">
    <location>
        <begin position="360"/>
        <end position="376"/>
    </location>
</feature>
<feature type="transmembrane region" description="Helical" evidence="4">
    <location>
        <begin position="427"/>
        <end position="447"/>
    </location>
</feature>
<feature type="transmembrane region" description="Helical" evidence="4">
    <location>
        <begin position="274"/>
        <end position="293"/>
    </location>
</feature>
<dbReference type="AlphaFoldDB" id="X5MN04"/>
<name>X5MN04_9HYPH</name>
<feature type="transmembrane region" description="Helical" evidence="4">
    <location>
        <begin position="192"/>
        <end position="212"/>
    </location>
</feature>
<dbReference type="PANTHER" id="PTHR23526">
    <property type="entry name" value="INTEGRAL MEMBRANE TRANSPORT PROTEIN-RELATED"/>
    <property type="match status" value="1"/>
</dbReference>
<feature type="transmembrane region" description="Helical" evidence="4">
    <location>
        <begin position="397"/>
        <end position="421"/>
    </location>
</feature>
<dbReference type="InterPro" id="IPR036259">
    <property type="entry name" value="MFS_trans_sf"/>
</dbReference>
<evidence type="ECO:0000256" key="3">
    <source>
        <dbReference type="ARBA" id="ARBA00023136"/>
    </source>
</evidence>
<keyword evidence="1 4" id="KW-0812">Transmembrane</keyword>
<evidence type="ECO:0000256" key="4">
    <source>
        <dbReference type="SAM" id="Phobius"/>
    </source>
</evidence>
<reference evidence="5 6" key="1">
    <citation type="journal article" date="2014" name="Front. Genet.">
        <title>Genome and metabolic network of "Candidatus Phaeomarinobacter ectocarpi" Ec32, a new candidate genus of Alphaproteobacteria frequently associated with brown algae.</title>
        <authorList>
            <person name="Dittami S.M."/>
            <person name="Barbeyron T."/>
            <person name="Boyen C."/>
            <person name="Cambefort J."/>
            <person name="Collet G."/>
            <person name="Delage L."/>
            <person name="Gobet A."/>
            <person name="Groisillier A."/>
            <person name="Leblanc C."/>
            <person name="Michel G."/>
            <person name="Scornet D."/>
            <person name="Siegel A."/>
            <person name="Tapia J.E."/>
            <person name="Tonon T."/>
        </authorList>
    </citation>
    <scope>NUCLEOTIDE SEQUENCE [LARGE SCALE GENOMIC DNA]</scope>
    <source>
        <strain evidence="5 6">Ec32</strain>
    </source>
</reference>
<feature type="transmembrane region" description="Helical" evidence="4">
    <location>
        <begin position="77"/>
        <end position="98"/>
    </location>
</feature>
<feature type="transmembrane region" description="Helical" evidence="4">
    <location>
        <begin position="122"/>
        <end position="145"/>
    </location>
</feature>
<feature type="transmembrane region" description="Helical" evidence="4">
    <location>
        <begin position="151"/>
        <end position="172"/>
    </location>
</feature>
<dbReference type="InterPro" id="IPR052528">
    <property type="entry name" value="Sugar_transport-like"/>
</dbReference>
<dbReference type="Gene3D" id="1.20.1250.20">
    <property type="entry name" value="MFS general substrate transporter like domains"/>
    <property type="match status" value="1"/>
</dbReference>
<evidence type="ECO:0000256" key="1">
    <source>
        <dbReference type="ARBA" id="ARBA00022692"/>
    </source>
</evidence>
<accession>X5MN04</accession>
<dbReference type="InterPro" id="IPR011701">
    <property type="entry name" value="MFS"/>
</dbReference>
<feature type="transmembrane region" description="Helical" evidence="4">
    <location>
        <begin position="335"/>
        <end position="354"/>
    </location>
</feature>
<dbReference type="STRING" id="1458461.BN1012_Phect1462"/>
<proteinExistence type="predicted"/>
<evidence type="ECO:0000313" key="6">
    <source>
        <dbReference type="Proteomes" id="UP000032160"/>
    </source>
</evidence>
<evidence type="ECO:0000256" key="2">
    <source>
        <dbReference type="ARBA" id="ARBA00022989"/>
    </source>
</evidence>
<evidence type="ECO:0000313" key="5">
    <source>
        <dbReference type="EMBL" id="CDO59676.1"/>
    </source>
</evidence>
<dbReference type="PANTHER" id="PTHR23526:SF2">
    <property type="entry name" value="MAJOR FACILITATOR SUPERFAMILY (MFS) PROFILE DOMAIN-CONTAINING PROTEIN"/>
    <property type="match status" value="1"/>
</dbReference>
<dbReference type="SUPFAM" id="SSF103473">
    <property type="entry name" value="MFS general substrate transporter"/>
    <property type="match status" value="1"/>
</dbReference>
<dbReference type="EMBL" id="HG966617">
    <property type="protein sequence ID" value="CDO59676.1"/>
    <property type="molecule type" value="Genomic_DNA"/>
</dbReference>
<dbReference type="Proteomes" id="UP000032160">
    <property type="component" value="Chromosome I"/>
</dbReference>
<sequence>MVSGLRNLVMRSLTNTEMPDLPLHTTAYDALFGDDEGRVCRDIPESACNAQPENVSAHLISLAATKAGDGLSDPKLILAWVLNALGAPAFLIGLLVPLREAGALVPQLFAAGAIRALPVRKWAWAISSLIQGLCVAAMGAVVLIFDGVMVGWIVVGLLAVFALSRSVASVAYKDVLGKTVSKAKRGTTTGTADSIAAMVVLAFGLALSFDILTRSVEVVSAALFIAGGCWMVAAAVFLTLKEEPGATEGGGNAFETAIGQLSLLREDRQLQRFIATRGLLIATGLAPPYLVTIVAQRGGTDLSQLGPFIVASGLASVVSSYFWGRLSDRSSRRVLIYAGLLGSLSMALALSVTFLAPTWVMAYAMAAVLFVLMIAYKGVRLGRSTHIVDMGSQETRAAYTALSNTIVGGLLMLAALFGALASLAGTWVVIAVFALMCAGAAIVASGLDEVQQA</sequence>
<organism evidence="5 6">
    <name type="scientific">Candidatus Phaeomarinibacter ectocarpi</name>
    <dbReference type="NCBI Taxonomy" id="1458461"/>
    <lineage>
        <taxon>Bacteria</taxon>
        <taxon>Pseudomonadati</taxon>
        <taxon>Pseudomonadota</taxon>
        <taxon>Alphaproteobacteria</taxon>
        <taxon>Hyphomicrobiales</taxon>
        <taxon>Parvibaculaceae</taxon>
        <taxon>Candidatus Phaeomarinibacter</taxon>
    </lineage>
</organism>
<keyword evidence="6" id="KW-1185">Reference proteome</keyword>
<protein>
    <submittedName>
        <fullName evidence="5">Permease of the major facilitator superfamily</fullName>
    </submittedName>
</protein>
<feature type="transmembrane region" description="Helical" evidence="4">
    <location>
        <begin position="305"/>
        <end position="323"/>
    </location>
</feature>